<sequence length="58" mass="6574">MSIDARKVIFPFTSSRLLSAHLPVLLIIAYRATASYSSSMPALAYEEMSTNAFFSRWR</sequence>
<organism evidence="1 2">
    <name type="scientific">Viridothelium virens</name>
    <name type="common">Speckled blister lichen</name>
    <name type="synonym">Trypethelium virens</name>
    <dbReference type="NCBI Taxonomy" id="1048519"/>
    <lineage>
        <taxon>Eukaryota</taxon>
        <taxon>Fungi</taxon>
        <taxon>Dikarya</taxon>
        <taxon>Ascomycota</taxon>
        <taxon>Pezizomycotina</taxon>
        <taxon>Dothideomycetes</taxon>
        <taxon>Dothideomycetes incertae sedis</taxon>
        <taxon>Trypetheliales</taxon>
        <taxon>Trypetheliaceae</taxon>
        <taxon>Viridothelium</taxon>
    </lineage>
</organism>
<reference evidence="1" key="1">
    <citation type="journal article" date="2020" name="Stud. Mycol.">
        <title>101 Dothideomycetes genomes: a test case for predicting lifestyles and emergence of pathogens.</title>
        <authorList>
            <person name="Haridas S."/>
            <person name="Albert R."/>
            <person name="Binder M."/>
            <person name="Bloem J."/>
            <person name="Labutti K."/>
            <person name="Salamov A."/>
            <person name="Andreopoulos B."/>
            <person name="Baker S."/>
            <person name="Barry K."/>
            <person name="Bills G."/>
            <person name="Bluhm B."/>
            <person name="Cannon C."/>
            <person name="Castanera R."/>
            <person name="Culley D."/>
            <person name="Daum C."/>
            <person name="Ezra D."/>
            <person name="Gonzalez J."/>
            <person name="Henrissat B."/>
            <person name="Kuo A."/>
            <person name="Liang C."/>
            <person name="Lipzen A."/>
            <person name="Lutzoni F."/>
            <person name="Magnuson J."/>
            <person name="Mondo S."/>
            <person name="Nolan M."/>
            <person name="Ohm R."/>
            <person name="Pangilinan J."/>
            <person name="Park H.-J."/>
            <person name="Ramirez L."/>
            <person name="Alfaro M."/>
            <person name="Sun H."/>
            <person name="Tritt A."/>
            <person name="Yoshinaga Y."/>
            <person name="Zwiers L.-H."/>
            <person name="Turgeon B."/>
            <person name="Goodwin S."/>
            <person name="Spatafora J."/>
            <person name="Crous P."/>
            <person name="Grigoriev I."/>
        </authorList>
    </citation>
    <scope>NUCLEOTIDE SEQUENCE</scope>
    <source>
        <strain evidence="1">Tuck. ex Michener</strain>
    </source>
</reference>
<name>A0A6A6GUB5_VIRVR</name>
<evidence type="ECO:0000313" key="2">
    <source>
        <dbReference type="Proteomes" id="UP000800092"/>
    </source>
</evidence>
<protein>
    <submittedName>
        <fullName evidence="1">Uncharacterized protein</fullName>
    </submittedName>
</protein>
<dbReference type="EMBL" id="ML991871">
    <property type="protein sequence ID" value="KAF2229219.1"/>
    <property type="molecule type" value="Genomic_DNA"/>
</dbReference>
<dbReference type="Proteomes" id="UP000800092">
    <property type="component" value="Unassembled WGS sequence"/>
</dbReference>
<dbReference type="AlphaFoldDB" id="A0A6A6GUB5"/>
<evidence type="ECO:0000313" key="1">
    <source>
        <dbReference type="EMBL" id="KAF2229219.1"/>
    </source>
</evidence>
<keyword evidence="2" id="KW-1185">Reference proteome</keyword>
<gene>
    <name evidence="1" type="ORF">EV356DRAFT_496384</name>
</gene>
<proteinExistence type="predicted"/>
<accession>A0A6A6GUB5</accession>